<evidence type="ECO:0000313" key="2">
    <source>
        <dbReference type="Proteomes" id="UP001304298"/>
    </source>
</evidence>
<organism evidence="1 2">
    <name type="scientific">Amycolatopsis heterodermiae</name>
    <dbReference type="NCBI Taxonomy" id="3110235"/>
    <lineage>
        <taxon>Bacteria</taxon>
        <taxon>Bacillati</taxon>
        <taxon>Actinomycetota</taxon>
        <taxon>Actinomycetes</taxon>
        <taxon>Pseudonocardiales</taxon>
        <taxon>Pseudonocardiaceae</taxon>
        <taxon>Amycolatopsis</taxon>
    </lineage>
</organism>
<reference evidence="1 2" key="1">
    <citation type="submission" date="2023-12" db="EMBL/GenBank/DDBJ databases">
        <title>Amycolatopsis sp. V23-08.</title>
        <authorList>
            <person name="Somphong A."/>
        </authorList>
    </citation>
    <scope>NUCLEOTIDE SEQUENCE [LARGE SCALE GENOMIC DNA]</scope>
    <source>
        <strain evidence="1 2">V23-08</strain>
    </source>
</reference>
<keyword evidence="2" id="KW-1185">Reference proteome</keyword>
<evidence type="ECO:0000313" key="1">
    <source>
        <dbReference type="EMBL" id="MEA5367177.1"/>
    </source>
</evidence>
<accession>A0ABU5RLK8</accession>
<dbReference type="EMBL" id="JAYFSI010000020">
    <property type="protein sequence ID" value="MEA5367177.1"/>
    <property type="molecule type" value="Genomic_DNA"/>
</dbReference>
<dbReference type="Proteomes" id="UP001304298">
    <property type="component" value="Unassembled WGS sequence"/>
</dbReference>
<name>A0ABU5RLK8_9PSEU</name>
<gene>
    <name evidence="1" type="ORF">VA596_47155</name>
</gene>
<dbReference type="RefSeq" id="WP_323336965.1">
    <property type="nucleotide sequence ID" value="NZ_JAYFSI010000020.1"/>
</dbReference>
<comment type="caution">
    <text evidence="1">The sequence shown here is derived from an EMBL/GenBank/DDBJ whole genome shotgun (WGS) entry which is preliminary data.</text>
</comment>
<proteinExistence type="predicted"/>
<sequence>MLNTSALAAVIRGFPLLGRPVRPCPIGLIEVGSADGDRTKSTYPQMS</sequence>
<protein>
    <submittedName>
        <fullName evidence="1">Uncharacterized protein</fullName>
    </submittedName>
</protein>